<evidence type="ECO:0000256" key="1">
    <source>
        <dbReference type="ARBA" id="ARBA00001946"/>
    </source>
</evidence>
<evidence type="ECO:0000256" key="6">
    <source>
        <dbReference type="ARBA" id="ARBA00022842"/>
    </source>
</evidence>
<dbReference type="AlphaFoldDB" id="F0YGS5"/>
<evidence type="ECO:0000256" key="5">
    <source>
        <dbReference type="ARBA" id="ARBA00022801"/>
    </source>
</evidence>
<dbReference type="GO" id="GO:0000287">
    <property type="term" value="F:magnesium ion binding"/>
    <property type="evidence" value="ECO:0007669"/>
    <property type="project" value="InterPro"/>
</dbReference>
<organism evidence="8">
    <name type="scientific">Aureococcus anophagefferens</name>
    <name type="common">Harmful bloom alga</name>
    <dbReference type="NCBI Taxonomy" id="44056"/>
    <lineage>
        <taxon>Eukaryota</taxon>
        <taxon>Sar</taxon>
        <taxon>Stramenopiles</taxon>
        <taxon>Ochrophyta</taxon>
        <taxon>Pelagophyceae</taxon>
        <taxon>Pelagomonadales</taxon>
        <taxon>Pelagomonadaceae</taxon>
        <taxon>Aureococcus</taxon>
    </lineage>
</organism>
<proteinExistence type="inferred from homology"/>
<dbReference type="PANTHER" id="PTHR10286">
    <property type="entry name" value="INORGANIC PYROPHOSPHATASE"/>
    <property type="match status" value="1"/>
</dbReference>
<reference evidence="7 8" key="1">
    <citation type="journal article" date="2011" name="Proc. Natl. Acad. Sci. U.S.A.">
        <title>Niche of harmful alga Aureococcus anophagefferens revealed through ecogenomics.</title>
        <authorList>
            <person name="Gobler C.J."/>
            <person name="Berry D.L."/>
            <person name="Dyhrman S.T."/>
            <person name="Wilhelm S.W."/>
            <person name="Salamov A."/>
            <person name="Lobanov A.V."/>
            <person name="Zhang Y."/>
            <person name="Collier J.L."/>
            <person name="Wurch L.L."/>
            <person name="Kustka A.B."/>
            <person name="Dill B.D."/>
            <person name="Shah M."/>
            <person name="VerBerkmoes N.C."/>
            <person name="Kuo A."/>
            <person name="Terry A."/>
            <person name="Pangilinan J."/>
            <person name="Lindquist E.A."/>
            <person name="Lucas S."/>
            <person name="Paulsen I.T."/>
            <person name="Hattenrath-Lehmann T.K."/>
            <person name="Talmage S.C."/>
            <person name="Walker E.A."/>
            <person name="Koch F."/>
            <person name="Burson A.M."/>
            <person name="Marcoval M.A."/>
            <person name="Tang Y.Z."/>
            <person name="Lecleir G.R."/>
            <person name="Coyne K.J."/>
            <person name="Berg G.M."/>
            <person name="Bertrand E.M."/>
            <person name="Saito M.A."/>
            <person name="Gladyshev V.N."/>
            <person name="Grigoriev I.V."/>
        </authorList>
    </citation>
    <scope>NUCLEOTIDE SEQUENCE [LARGE SCALE GENOMIC DNA]</scope>
    <source>
        <strain evidence="8">CCMP 1984</strain>
    </source>
</reference>
<dbReference type="InParanoid" id="F0YGS5"/>
<accession>F0YGS5</accession>
<gene>
    <name evidence="7" type="primary">PPA6</name>
    <name evidence="7" type="ORF">AURANDRAFT_54535</name>
</gene>
<dbReference type="KEGG" id="aaf:AURANDRAFT_54535"/>
<dbReference type="Gene3D" id="3.90.80.10">
    <property type="entry name" value="Inorganic pyrophosphatase"/>
    <property type="match status" value="1"/>
</dbReference>
<evidence type="ECO:0000256" key="2">
    <source>
        <dbReference type="ARBA" id="ARBA00006220"/>
    </source>
</evidence>
<keyword evidence="6" id="KW-0460">Magnesium</keyword>
<dbReference type="PROSITE" id="PS00387">
    <property type="entry name" value="PPASE"/>
    <property type="match status" value="1"/>
</dbReference>
<dbReference type="Proteomes" id="UP000002729">
    <property type="component" value="Unassembled WGS sequence"/>
</dbReference>
<dbReference type="eggNOG" id="KOG1626">
    <property type="taxonomic scope" value="Eukaryota"/>
</dbReference>
<keyword evidence="8" id="KW-1185">Reference proteome</keyword>
<name>F0YGS5_AURAN</name>
<dbReference type="GO" id="GO:0004427">
    <property type="term" value="F:inorganic diphosphate phosphatase activity"/>
    <property type="evidence" value="ECO:0007669"/>
    <property type="project" value="UniProtKB-EC"/>
</dbReference>
<dbReference type="SUPFAM" id="SSF50324">
    <property type="entry name" value="Inorganic pyrophosphatase"/>
    <property type="match status" value="1"/>
</dbReference>
<evidence type="ECO:0000256" key="3">
    <source>
        <dbReference type="ARBA" id="ARBA00012146"/>
    </source>
</evidence>
<evidence type="ECO:0000256" key="4">
    <source>
        <dbReference type="ARBA" id="ARBA00022723"/>
    </source>
</evidence>
<keyword evidence="5" id="KW-0378">Hydrolase</keyword>
<comment type="similarity">
    <text evidence="2">Belongs to the PPase family.</text>
</comment>
<keyword evidence="4" id="KW-0479">Metal-binding</keyword>
<dbReference type="Pfam" id="PF00719">
    <property type="entry name" value="Pyrophosphatase"/>
    <property type="match status" value="1"/>
</dbReference>
<dbReference type="OrthoDB" id="1608002at2759"/>
<dbReference type="InterPro" id="IPR036649">
    <property type="entry name" value="Pyrophosphatase_sf"/>
</dbReference>
<dbReference type="EC" id="3.6.1.1" evidence="3"/>
<dbReference type="GO" id="GO:0005737">
    <property type="term" value="C:cytoplasm"/>
    <property type="evidence" value="ECO:0007669"/>
    <property type="project" value="InterPro"/>
</dbReference>
<evidence type="ECO:0000313" key="8">
    <source>
        <dbReference type="Proteomes" id="UP000002729"/>
    </source>
</evidence>
<dbReference type="GeneID" id="20222406"/>
<dbReference type="EMBL" id="GL833139">
    <property type="protein sequence ID" value="EGB05728.1"/>
    <property type="molecule type" value="Genomic_DNA"/>
</dbReference>
<comment type="cofactor">
    <cofactor evidence="1">
        <name>Mg(2+)</name>
        <dbReference type="ChEBI" id="CHEBI:18420"/>
    </cofactor>
</comment>
<dbReference type="RefSeq" id="XP_009039567.1">
    <property type="nucleotide sequence ID" value="XM_009041319.1"/>
</dbReference>
<sequence>MYRYLLAICLRATWGEYTPKIDPKSFELWRLKVEKKVKTTERAHRIHFLYRGQTISPWHDIPFWAGYSEEDKQPLLHFVCEIPRMTHAKLEIHKGHEPNPLIQDTVGNNKLRFYKYGESIVNYGAIAQTWEDPNIADPDTGLGGDNDPIDVLQLNSKPCRRGSVQRVRVLGALALIDSGETDWKLLVVDVDDVSEKDATKWRHVDEIPRDRVDEIRNWFRMYKTAEGKPENVYALGGKVVDQEYAMRVAKRTHQHWKDFVNGAAKCLTSCHSQECHGHEIPCWVGSDNGADL</sequence>
<evidence type="ECO:0000313" key="7">
    <source>
        <dbReference type="EMBL" id="EGB05728.1"/>
    </source>
</evidence>
<dbReference type="InterPro" id="IPR008162">
    <property type="entry name" value="Pyrophosphatase"/>
</dbReference>
<protein>
    <recommendedName>
        <fullName evidence="3">inorganic diphosphatase</fullName>
        <ecNumber evidence="3">3.6.1.1</ecNumber>
    </recommendedName>
</protein>
<dbReference type="GO" id="GO:0006796">
    <property type="term" value="P:phosphate-containing compound metabolic process"/>
    <property type="evidence" value="ECO:0007669"/>
    <property type="project" value="InterPro"/>
</dbReference>